<dbReference type="SMART" id="SM00740">
    <property type="entry name" value="PASTA"/>
    <property type="match status" value="3"/>
</dbReference>
<protein>
    <recommendedName>
        <fullName evidence="2">PASTA domain-containing protein</fullName>
    </recommendedName>
</protein>
<feature type="transmembrane region" description="Helical" evidence="1">
    <location>
        <begin position="7"/>
        <end position="34"/>
    </location>
</feature>
<dbReference type="InterPro" id="IPR005543">
    <property type="entry name" value="PASTA_dom"/>
</dbReference>
<dbReference type="PROSITE" id="PS51178">
    <property type="entry name" value="PASTA"/>
    <property type="match status" value="3"/>
</dbReference>
<dbReference type="Pfam" id="PF03793">
    <property type="entry name" value="PASTA"/>
    <property type="match status" value="3"/>
</dbReference>
<dbReference type="Gene3D" id="3.30.10.20">
    <property type="match status" value="3"/>
</dbReference>
<name>A0A0S7WKH2_UNCT6</name>
<dbReference type="EMBL" id="LIZT01000015">
    <property type="protein sequence ID" value="KPJ50658.1"/>
    <property type="molecule type" value="Genomic_DNA"/>
</dbReference>
<comment type="caution">
    <text evidence="3">The sequence shown here is derived from an EMBL/GenBank/DDBJ whole genome shotgun (WGS) entry which is preliminary data.</text>
</comment>
<dbReference type="CDD" id="cd06577">
    <property type="entry name" value="PASTA_pknB"/>
    <property type="match status" value="3"/>
</dbReference>
<keyword evidence="1" id="KW-0812">Transmembrane</keyword>
<keyword evidence="1" id="KW-1133">Transmembrane helix</keyword>
<keyword evidence="1" id="KW-0472">Membrane</keyword>
<organism evidence="3 4">
    <name type="scientific">candidate division TA06 bacterium DG_26</name>
    <dbReference type="NCBI Taxonomy" id="1703771"/>
    <lineage>
        <taxon>Bacteria</taxon>
        <taxon>Bacteria division TA06</taxon>
    </lineage>
</organism>
<dbReference type="Proteomes" id="UP000051124">
    <property type="component" value="Unassembled WGS sequence"/>
</dbReference>
<evidence type="ECO:0000313" key="3">
    <source>
        <dbReference type="EMBL" id="KPJ50658.1"/>
    </source>
</evidence>
<reference evidence="3 4" key="1">
    <citation type="journal article" date="2015" name="Microbiome">
        <title>Genomic resolution of linkages in carbon, nitrogen, and sulfur cycling among widespread estuary sediment bacteria.</title>
        <authorList>
            <person name="Baker B.J."/>
            <person name="Lazar C.S."/>
            <person name="Teske A.P."/>
            <person name="Dick G.J."/>
        </authorList>
    </citation>
    <scope>NUCLEOTIDE SEQUENCE [LARGE SCALE GENOMIC DNA]</scope>
    <source>
        <strain evidence="3">DG_26</strain>
    </source>
</reference>
<feature type="domain" description="PASTA" evidence="2">
    <location>
        <begin position="104"/>
        <end position="171"/>
    </location>
</feature>
<feature type="domain" description="PASTA" evidence="2">
    <location>
        <begin position="172"/>
        <end position="239"/>
    </location>
</feature>
<dbReference type="AlphaFoldDB" id="A0A0S7WKH2"/>
<proteinExistence type="predicted"/>
<gene>
    <name evidence="3" type="ORF">AMJ40_02160</name>
</gene>
<evidence type="ECO:0000256" key="1">
    <source>
        <dbReference type="SAM" id="Phobius"/>
    </source>
</evidence>
<accession>A0A0S7WKH2</accession>
<evidence type="ECO:0000259" key="2">
    <source>
        <dbReference type="PROSITE" id="PS51178"/>
    </source>
</evidence>
<sequence length="242" mass="26104">MYDGWKILVISFLVSVAVAVVVCVLFFFFFVPYWEARTASVEVPKVTDLSVEEARTLLLSGGFLVAVEEIEDPRTPRGKVMSQDPPAGVRTKKQQIVRLKVSSGLETVEVPMLVGIPIQEAVELLIRKGLKHGETSSKPSASLSADLVISSEPKGGTVVPRGTTVDLAVSSGTRQVKVPRVLGRTLTAARTILEGSNLRLGEVNWVTSEEHAFDIVISQSPEAGTTVSQGSTVDITINREAY</sequence>
<evidence type="ECO:0000313" key="4">
    <source>
        <dbReference type="Proteomes" id="UP000051124"/>
    </source>
</evidence>
<feature type="domain" description="PASTA" evidence="2">
    <location>
        <begin position="37"/>
        <end position="103"/>
    </location>
</feature>